<dbReference type="InterPro" id="IPR001940">
    <property type="entry name" value="Peptidase_S1C"/>
</dbReference>
<dbReference type="Proteomes" id="UP000315825">
    <property type="component" value="Unassembled WGS sequence"/>
</dbReference>
<evidence type="ECO:0000256" key="17">
    <source>
        <dbReference type="SAM" id="SignalP"/>
    </source>
</evidence>
<accession>A0A520N186</accession>
<dbReference type="SUPFAM" id="SSF50494">
    <property type="entry name" value="Trypsin-like serine proteases"/>
    <property type="match status" value="1"/>
</dbReference>
<keyword evidence="13" id="KW-0346">Stress response</keyword>
<dbReference type="InterPro" id="IPR001478">
    <property type="entry name" value="PDZ"/>
</dbReference>
<comment type="similarity">
    <text evidence="4">Belongs to the peptidase S1C family.</text>
</comment>
<keyword evidence="8 17" id="KW-0732">Signal</keyword>
<evidence type="ECO:0000256" key="7">
    <source>
        <dbReference type="ARBA" id="ARBA00022670"/>
    </source>
</evidence>
<feature type="signal peptide" evidence="17">
    <location>
        <begin position="1"/>
        <end position="19"/>
    </location>
</feature>
<dbReference type="Gene3D" id="2.30.42.10">
    <property type="match status" value="2"/>
</dbReference>
<keyword evidence="12" id="KW-0720">Serine protease</keyword>
<evidence type="ECO:0000256" key="3">
    <source>
        <dbReference type="ARBA" id="ARBA00004418"/>
    </source>
</evidence>
<dbReference type="SMART" id="SM00228">
    <property type="entry name" value="PDZ"/>
    <property type="match status" value="2"/>
</dbReference>
<dbReference type="PANTHER" id="PTHR22939">
    <property type="entry name" value="SERINE PROTEASE FAMILY S1C HTRA-RELATED"/>
    <property type="match status" value="1"/>
</dbReference>
<protein>
    <recommendedName>
        <fullName evidence="6">Probable periplasmic serine endoprotease DegP-like</fullName>
        <ecNumber evidence="5">3.4.21.107</ecNumber>
    </recommendedName>
    <alternativeName>
        <fullName evidence="14">Protease Do</fullName>
    </alternativeName>
</protein>
<evidence type="ECO:0000256" key="16">
    <source>
        <dbReference type="PIRSR" id="PIRSR611782-2"/>
    </source>
</evidence>
<proteinExistence type="inferred from homology"/>
<evidence type="ECO:0000256" key="2">
    <source>
        <dbReference type="ARBA" id="ARBA00002610"/>
    </source>
</evidence>
<feature type="binding site" evidence="16">
    <location>
        <begin position="202"/>
        <end position="204"/>
    </location>
    <ligand>
        <name>substrate</name>
    </ligand>
</feature>
<evidence type="ECO:0000313" key="19">
    <source>
        <dbReference type="EMBL" id="RZO27237.1"/>
    </source>
</evidence>
<organism evidence="19 20">
    <name type="scientific">SAR86 cluster bacterium</name>
    <dbReference type="NCBI Taxonomy" id="2030880"/>
    <lineage>
        <taxon>Bacteria</taxon>
        <taxon>Pseudomonadati</taxon>
        <taxon>Pseudomonadota</taxon>
        <taxon>Gammaproteobacteria</taxon>
        <taxon>SAR86 cluster</taxon>
    </lineage>
</organism>
<evidence type="ECO:0000256" key="15">
    <source>
        <dbReference type="PIRSR" id="PIRSR611782-1"/>
    </source>
</evidence>
<evidence type="ECO:0000256" key="14">
    <source>
        <dbReference type="ARBA" id="ARBA00032850"/>
    </source>
</evidence>
<dbReference type="SUPFAM" id="SSF50156">
    <property type="entry name" value="PDZ domain-like"/>
    <property type="match status" value="2"/>
</dbReference>
<comment type="caution">
    <text evidence="19">The sequence shown here is derived from an EMBL/GenBank/DDBJ whole genome shotgun (WGS) entry which is preliminary data.</text>
</comment>
<comment type="subcellular location">
    <subcellularLocation>
        <location evidence="3">Periplasm</location>
    </subcellularLocation>
</comment>
<keyword evidence="11" id="KW-0378">Hydrolase</keyword>
<feature type="binding site" evidence="16">
    <location>
        <position position="97"/>
    </location>
    <ligand>
        <name>substrate</name>
    </ligand>
</feature>
<feature type="active site" description="Charge relay system" evidence="15">
    <location>
        <position position="204"/>
    </location>
</feature>
<feature type="active site" description="Charge relay system" evidence="15">
    <location>
        <position position="127"/>
    </location>
</feature>
<comment type="function">
    <text evidence="2">Might be efficient in the degradation of transiently denatured and unfolded proteins which accumulate in the periplasm following stress conditions.</text>
</comment>
<evidence type="ECO:0000256" key="4">
    <source>
        <dbReference type="ARBA" id="ARBA00010541"/>
    </source>
</evidence>
<comment type="catalytic activity">
    <reaction evidence="1">
        <text>Acts on substrates that are at least partially unfolded. The cleavage site P1 residue is normally between a pair of hydrophobic residues, such as Val-|-Val.</text>
        <dbReference type="EC" id="3.4.21.107"/>
    </reaction>
</comment>
<dbReference type="EMBL" id="SHBE01000001">
    <property type="protein sequence ID" value="RZO27237.1"/>
    <property type="molecule type" value="Genomic_DNA"/>
</dbReference>
<keyword evidence="7" id="KW-0645">Protease</keyword>
<evidence type="ECO:0000256" key="9">
    <source>
        <dbReference type="ARBA" id="ARBA00022737"/>
    </source>
</evidence>
<feature type="binding site" evidence="16">
    <location>
        <position position="127"/>
    </location>
    <ligand>
        <name>substrate</name>
    </ligand>
</feature>
<dbReference type="PROSITE" id="PS50106">
    <property type="entry name" value="PDZ"/>
    <property type="match status" value="2"/>
</dbReference>
<dbReference type="Gene3D" id="2.40.10.120">
    <property type="match status" value="1"/>
</dbReference>
<dbReference type="PRINTS" id="PR00834">
    <property type="entry name" value="PROTEASES2C"/>
</dbReference>
<dbReference type="EC" id="3.4.21.107" evidence="5"/>
<gene>
    <name evidence="19" type="ORF">EVA92_00390</name>
</gene>
<evidence type="ECO:0000256" key="6">
    <source>
        <dbReference type="ARBA" id="ARBA00013958"/>
    </source>
</evidence>
<dbReference type="GO" id="GO:0004252">
    <property type="term" value="F:serine-type endopeptidase activity"/>
    <property type="evidence" value="ECO:0007669"/>
    <property type="project" value="InterPro"/>
</dbReference>
<evidence type="ECO:0000256" key="8">
    <source>
        <dbReference type="ARBA" id="ARBA00022729"/>
    </source>
</evidence>
<dbReference type="Pfam" id="PF13365">
    <property type="entry name" value="Trypsin_2"/>
    <property type="match status" value="1"/>
</dbReference>
<evidence type="ECO:0000256" key="1">
    <source>
        <dbReference type="ARBA" id="ARBA00001772"/>
    </source>
</evidence>
<feature type="domain" description="PDZ" evidence="18">
    <location>
        <begin position="355"/>
        <end position="414"/>
    </location>
</feature>
<dbReference type="GO" id="GO:0042597">
    <property type="term" value="C:periplasmic space"/>
    <property type="evidence" value="ECO:0007669"/>
    <property type="project" value="UniProtKB-SubCell"/>
</dbReference>
<dbReference type="InterPro" id="IPR009003">
    <property type="entry name" value="Peptidase_S1_PA"/>
</dbReference>
<evidence type="ECO:0000256" key="13">
    <source>
        <dbReference type="ARBA" id="ARBA00023016"/>
    </source>
</evidence>
<dbReference type="AlphaFoldDB" id="A0A520N186"/>
<name>A0A520N186_9GAMM</name>
<dbReference type="PANTHER" id="PTHR22939:SF130">
    <property type="entry name" value="PERIPLASMIC SERINE ENDOPROTEASE DEGP-LIKE-RELATED"/>
    <property type="match status" value="1"/>
</dbReference>
<dbReference type="InterPro" id="IPR011782">
    <property type="entry name" value="Pept_S1C_Do"/>
</dbReference>
<feature type="binding site" evidence="16">
    <location>
        <begin position="259"/>
        <end position="263"/>
    </location>
    <ligand>
        <name>substrate</name>
    </ligand>
</feature>
<dbReference type="Pfam" id="PF13180">
    <property type="entry name" value="PDZ_2"/>
    <property type="match status" value="1"/>
</dbReference>
<feature type="active site" description="Charge relay system" evidence="15">
    <location>
        <position position="97"/>
    </location>
</feature>
<dbReference type="NCBIfam" id="TIGR02037">
    <property type="entry name" value="degP_htrA_DO"/>
    <property type="match status" value="1"/>
</dbReference>
<keyword evidence="10" id="KW-0574">Periplasm</keyword>
<evidence type="ECO:0000256" key="10">
    <source>
        <dbReference type="ARBA" id="ARBA00022764"/>
    </source>
</evidence>
<evidence type="ECO:0000313" key="20">
    <source>
        <dbReference type="Proteomes" id="UP000315825"/>
    </source>
</evidence>
<evidence type="ECO:0000259" key="18">
    <source>
        <dbReference type="PROSITE" id="PS50106"/>
    </source>
</evidence>
<evidence type="ECO:0000256" key="11">
    <source>
        <dbReference type="ARBA" id="ARBA00022801"/>
    </source>
</evidence>
<feature type="chain" id="PRO_5039400216" description="Probable periplasmic serine endoprotease DegP-like" evidence="17">
    <location>
        <begin position="20"/>
        <end position="460"/>
    </location>
</feature>
<evidence type="ECO:0000256" key="5">
    <source>
        <dbReference type="ARBA" id="ARBA00013035"/>
    </source>
</evidence>
<evidence type="ECO:0000256" key="12">
    <source>
        <dbReference type="ARBA" id="ARBA00022825"/>
    </source>
</evidence>
<dbReference type="InterPro" id="IPR036034">
    <property type="entry name" value="PDZ_sf"/>
</dbReference>
<sequence length="460" mass="50040">MKIKIFLTLLTIFILPANNLDFSDLVERQKSSVVNIESTKKINVSRRNASGFPEELFREFGLPMPEYEEPRSRQREAVSTGSGFVITNDGYVVTNYHVVQDADEVVVKFLDRKEYKANVIGMDELSDIALLKIDASNLDPVSVGNSDVVEQGDGVIAIGSPYNYDFSVTFGIISAKGRGITSGRGIGDYVPYLQTDAAVNRGNSGGPLFNLDGQVIGINSQIYSRSGGNEGLAFAIPINVALEVVEQLKDSGRVSRGYLGVQGGEVSSDLAEALGMEKPFGALVRSVVPGEAAELGGIQPGDVIVSIGNKEIIYFKDLQHTIGRTKPNTSVSTKLFRGGRYQTLKIVVGELPTAEIDLEVEPKSRDLNYPLGLKLRSLQEESEEEIKPGVRVLEVTSNSPAFGQIFEGDIITKITFKNKTFDISNINDFIKTIESFDTGDIILIIGTRSGINIFEPVEIG</sequence>
<reference evidence="19 20" key="1">
    <citation type="submission" date="2019-02" db="EMBL/GenBank/DDBJ databases">
        <title>Prokaryotic population dynamics and viral predation in marine succession experiment using metagenomics: the confinement effect.</title>
        <authorList>
            <person name="Haro-Moreno J.M."/>
            <person name="Rodriguez-Valera F."/>
            <person name="Lopez-Perez M."/>
        </authorList>
    </citation>
    <scope>NUCLEOTIDE SEQUENCE [LARGE SCALE GENOMIC DNA]</scope>
    <source>
        <strain evidence="19">MED-G159</strain>
    </source>
</reference>
<feature type="domain" description="PDZ" evidence="18">
    <location>
        <begin position="253"/>
        <end position="320"/>
    </location>
</feature>
<keyword evidence="9" id="KW-0677">Repeat</keyword>
<dbReference type="GO" id="GO:0006508">
    <property type="term" value="P:proteolysis"/>
    <property type="evidence" value="ECO:0007669"/>
    <property type="project" value="UniProtKB-KW"/>
</dbReference>